<dbReference type="SMART" id="SM00267">
    <property type="entry name" value="GGDEF"/>
    <property type="match status" value="1"/>
</dbReference>
<evidence type="ECO:0000256" key="1">
    <source>
        <dbReference type="ARBA" id="ARBA00001946"/>
    </source>
</evidence>
<dbReference type="GO" id="GO:0003824">
    <property type="term" value="F:catalytic activity"/>
    <property type="evidence" value="ECO:0007669"/>
    <property type="project" value="UniProtKB-ARBA"/>
</dbReference>
<evidence type="ECO:0000259" key="3">
    <source>
        <dbReference type="PROSITE" id="PS50887"/>
    </source>
</evidence>
<evidence type="ECO:0000313" key="5">
    <source>
        <dbReference type="Proteomes" id="UP000034228"/>
    </source>
</evidence>
<keyword evidence="2" id="KW-0175">Coiled coil</keyword>
<sequence>MSAEKNVAKGIAGDKSATLGGVLKKNEAIKKNVRKAADEITLVNDVLKQGKTTVGQMKVALTQNEKVEGKVSKAAEDLQRVNIKLAKEIATRQGIETELHDMKADLAGVRNNLVQAQEAGRDAQQLALTDTLTGLPNRASFDQALQHALVQAKRHDWQLAMLVIDVDKFKHINDTHGHDMGDQVLLTVANRLQSFIRDEDMVSRWGGDEFVCLLLDVKETADVKRLAEQLVACVAEDFEYEGLDLQIKISIGVAISPVDGDTAEALFRQADKAMYRAKNSASGVVLSS</sequence>
<dbReference type="CDD" id="cd01949">
    <property type="entry name" value="GGDEF"/>
    <property type="match status" value="1"/>
</dbReference>
<dbReference type="Gene3D" id="1.20.1480.30">
    <property type="entry name" value="Designed four-helix bundle protein"/>
    <property type="match status" value="1"/>
</dbReference>
<dbReference type="STRING" id="336831.WG68_04940"/>
<dbReference type="PANTHER" id="PTHR46663">
    <property type="entry name" value="DIGUANYLATE CYCLASE DGCT-RELATED"/>
    <property type="match status" value="1"/>
</dbReference>
<organism evidence="4 5">
    <name type="scientific">Arsukibacterium ikkense</name>
    <dbReference type="NCBI Taxonomy" id="336831"/>
    <lineage>
        <taxon>Bacteria</taxon>
        <taxon>Pseudomonadati</taxon>
        <taxon>Pseudomonadota</taxon>
        <taxon>Gammaproteobacteria</taxon>
        <taxon>Chromatiales</taxon>
        <taxon>Chromatiaceae</taxon>
        <taxon>Arsukibacterium</taxon>
    </lineage>
</organism>
<name>A0A0M2V7R1_9GAMM</name>
<reference evidence="4 5" key="1">
    <citation type="submission" date="2015-03" db="EMBL/GenBank/DDBJ databases">
        <title>Draft genome sequences of two protease-producing strains of Arsukibacterium isolated from two cold and alkaline environments.</title>
        <authorList>
            <person name="Lylloff J.E."/>
            <person name="Skov L.B."/>
            <person name="Jepsen M."/>
            <person name="Hallin P.F."/>
            <person name="Sorensen S.J."/>
            <person name="Stougaard P."/>
            <person name="Glaring M.A."/>
        </authorList>
    </citation>
    <scope>NUCLEOTIDE SEQUENCE [LARGE SCALE GENOMIC DNA]</scope>
    <source>
        <strain evidence="4 5">GCM72</strain>
    </source>
</reference>
<dbReference type="Pfam" id="PF00990">
    <property type="entry name" value="GGDEF"/>
    <property type="match status" value="1"/>
</dbReference>
<evidence type="ECO:0000313" key="4">
    <source>
        <dbReference type="EMBL" id="KKO46636.1"/>
    </source>
</evidence>
<feature type="domain" description="GGDEF" evidence="3">
    <location>
        <begin position="157"/>
        <end position="288"/>
    </location>
</feature>
<dbReference type="InterPro" id="IPR029787">
    <property type="entry name" value="Nucleotide_cyclase"/>
</dbReference>
<protein>
    <submittedName>
        <fullName evidence="4">Diguanylate cyclase</fullName>
    </submittedName>
</protein>
<dbReference type="SUPFAM" id="SSF55073">
    <property type="entry name" value="Nucleotide cyclase"/>
    <property type="match status" value="1"/>
</dbReference>
<dbReference type="EMBL" id="LAHO01000003">
    <property type="protein sequence ID" value="KKO46636.1"/>
    <property type="molecule type" value="Genomic_DNA"/>
</dbReference>
<dbReference type="OrthoDB" id="5623169at2"/>
<dbReference type="InterPro" id="IPR000160">
    <property type="entry name" value="GGDEF_dom"/>
</dbReference>
<dbReference type="FunFam" id="3.30.70.270:FF:000001">
    <property type="entry name" value="Diguanylate cyclase domain protein"/>
    <property type="match status" value="1"/>
</dbReference>
<feature type="coiled-coil region" evidence="2">
    <location>
        <begin position="64"/>
        <end position="119"/>
    </location>
</feature>
<proteinExistence type="predicted"/>
<gene>
    <name evidence="4" type="ORF">WG68_04940</name>
</gene>
<dbReference type="Proteomes" id="UP000034228">
    <property type="component" value="Unassembled WGS sequence"/>
</dbReference>
<dbReference type="InterPro" id="IPR043128">
    <property type="entry name" value="Rev_trsase/Diguanyl_cyclase"/>
</dbReference>
<dbReference type="Gene3D" id="3.30.70.270">
    <property type="match status" value="1"/>
</dbReference>
<dbReference type="PATRIC" id="fig|336831.14.peg.3299"/>
<comment type="caution">
    <text evidence="4">The sequence shown here is derived from an EMBL/GenBank/DDBJ whole genome shotgun (WGS) entry which is preliminary data.</text>
</comment>
<dbReference type="RefSeq" id="WP_046556525.1">
    <property type="nucleotide sequence ID" value="NZ_LAHO01000003.1"/>
</dbReference>
<keyword evidence="5" id="KW-1185">Reference proteome</keyword>
<accession>A0A0M2V7R1</accession>
<dbReference type="PROSITE" id="PS50887">
    <property type="entry name" value="GGDEF"/>
    <property type="match status" value="1"/>
</dbReference>
<dbReference type="PANTHER" id="PTHR46663:SF2">
    <property type="entry name" value="GGDEF DOMAIN-CONTAINING PROTEIN"/>
    <property type="match status" value="1"/>
</dbReference>
<evidence type="ECO:0000256" key="2">
    <source>
        <dbReference type="SAM" id="Coils"/>
    </source>
</evidence>
<dbReference type="NCBIfam" id="TIGR00254">
    <property type="entry name" value="GGDEF"/>
    <property type="match status" value="1"/>
</dbReference>
<comment type="cofactor">
    <cofactor evidence="1">
        <name>Mg(2+)</name>
        <dbReference type="ChEBI" id="CHEBI:18420"/>
    </cofactor>
</comment>
<dbReference type="InterPro" id="IPR052163">
    <property type="entry name" value="DGC-Regulatory_Protein"/>
</dbReference>
<dbReference type="AlphaFoldDB" id="A0A0M2V7R1"/>